<feature type="compositionally biased region" description="Polar residues" evidence="1">
    <location>
        <begin position="1"/>
        <end position="10"/>
    </location>
</feature>
<evidence type="ECO:0000256" key="1">
    <source>
        <dbReference type="SAM" id="MobiDB-lite"/>
    </source>
</evidence>
<keyword evidence="3" id="KW-1185">Reference proteome</keyword>
<accession>A0A840QDD6</accession>
<evidence type="ECO:0000313" key="3">
    <source>
        <dbReference type="Proteomes" id="UP000584374"/>
    </source>
</evidence>
<feature type="region of interest" description="Disordered" evidence="1">
    <location>
        <begin position="1"/>
        <end position="37"/>
    </location>
</feature>
<dbReference type="AlphaFoldDB" id="A0A840QDD6"/>
<evidence type="ECO:0000313" key="2">
    <source>
        <dbReference type="EMBL" id="MBB5154963.1"/>
    </source>
</evidence>
<name>A0A840QDD6_9PSEU</name>
<reference evidence="2 3" key="1">
    <citation type="submission" date="2020-08" db="EMBL/GenBank/DDBJ databases">
        <title>Sequencing the genomes of 1000 actinobacteria strains.</title>
        <authorList>
            <person name="Klenk H.-P."/>
        </authorList>
    </citation>
    <scope>NUCLEOTIDE SEQUENCE [LARGE SCALE GENOMIC DNA]</scope>
    <source>
        <strain evidence="2 3">DSM 45584</strain>
    </source>
</reference>
<sequence>MGGRPNSGTPKDQRISGRGAKPGPKKGSHNTKKGGGS</sequence>
<gene>
    <name evidence="2" type="ORF">BJ970_002497</name>
</gene>
<proteinExistence type="predicted"/>
<dbReference type="EMBL" id="JACHIW010000001">
    <property type="protein sequence ID" value="MBB5154963.1"/>
    <property type="molecule type" value="Genomic_DNA"/>
</dbReference>
<feature type="compositionally biased region" description="Basic residues" evidence="1">
    <location>
        <begin position="23"/>
        <end position="37"/>
    </location>
</feature>
<dbReference type="Proteomes" id="UP000584374">
    <property type="component" value="Unassembled WGS sequence"/>
</dbReference>
<comment type="caution">
    <text evidence="2">The sequence shown here is derived from an EMBL/GenBank/DDBJ whole genome shotgun (WGS) entry which is preliminary data.</text>
</comment>
<protein>
    <submittedName>
        <fullName evidence="2">Uncharacterized protein</fullName>
    </submittedName>
</protein>
<organism evidence="2 3">
    <name type="scientific">Saccharopolyspora phatthalungensis</name>
    <dbReference type="NCBI Taxonomy" id="664693"/>
    <lineage>
        <taxon>Bacteria</taxon>
        <taxon>Bacillati</taxon>
        <taxon>Actinomycetota</taxon>
        <taxon>Actinomycetes</taxon>
        <taxon>Pseudonocardiales</taxon>
        <taxon>Pseudonocardiaceae</taxon>
        <taxon>Saccharopolyspora</taxon>
    </lineage>
</organism>